<feature type="region of interest" description="Disordered" evidence="1">
    <location>
        <begin position="238"/>
        <end position="289"/>
    </location>
</feature>
<dbReference type="Pfam" id="PF13717">
    <property type="entry name" value="Zn_ribbon_4"/>
    <property type="match status" value="1"/>
</dbReference>
<keyword evidence="2" id="KW-0472">Membrane</keyword>
<dbReference type="NCBIfam" id="NF038353">
    <property type="entry name" value="FxLYD_dom"/>
    <property type="match status" value="1"/>
</dbReference>
<protein>
    <submittedName>
        <fullName evidence="4">Putative Zn finger-like uncharacterized protein</fullName>
    </submittedName>
</protein>
<sequence>MILTCPACATSYFVPDTALGDRGRTVRCQSCAHSWHAMPDEPLELEAEAVPVATAPAPVETPAPARESLAETPAPELPKAYRARAETARRTRRAAVHGAVWAGVASIFLGLLAGAWLFRVEVVDILPRTAVAYAAVGMPVNVTGLEFEAVGARALPETPDKVMVSGALRNVRDREIVAPAIRVALLDDHGAEIAHAVVRTDGAPVLPGQVSGFAVVLADPGGKATGVGVDFVLDAPPAPVPVQRPPAREETPADLAAPAGHEAEASAHPVSTAHETAPGAASEAAPSLRPARALTSDMPAELTPVAAVPLDSATH</sequence>
<dbReference type="InterPro" id="IPR047676">
    <property type="entry name" value="FxLYD_dom"/>
</dbReference>
<dbReference type="EMBL" id="JACIJB010000007">
    <property type="protein sequence ID" value="MBB5661004.1"/>
    <property type="molecule type" value="Genomic_DNA"/>
</dbReference>
<dbReference type="InterPro" id="IPR011723">
    <property type="entry name" value="Znf/thioredoxin_put"/>
</dbReference>
<evidence type="ECO:0000313" key="4">
    <source>
        <dbReference type="EMBL" id="MBB5661004.1"/>
    </source>
</evidence>
<dbReference type="AlphaFoldDB" id="A0A7W9A408"/>
<feature type="domain" description="Zinc finger/thioredoxin putative" evidence="3">
    <location>
        <begin position="1"/>
        <end position="35"/>
    </location>
</feature>
<evidence type="ECO:0000256" key="1">
    <source>
        <dbReference type="SAM" id="MobiDB-lite"/>
    </source>
</evidence>
<feature type="transmembrane region" description="Helical" evidence="2">
    <location>
        <begin position="99"/>
        <end position="118"/>
    </location>
</feature>
<proteinExistence type="predicted"/>
<keyword evidence="2" id="KW-1133">Transmembrane helix</keyword>
<dbReference type="RefSeq" id="WP_206423406.1">
    <property type="nucleotide sequence ID" value="NZ_JACIJB010000007.1"/>
</dbReference>
<organism evidence="4 5">
    <name type="scientific">Brevundimonas halotolerans</name>
    <dbReference type="NCBI Taxonomy" id="69670"/>
    <lineage>
        <taxon>Bacteria</taxon>
        <taxon>Pseudomonadati</taxon>
        <taxon>Pseudomonadota</taxon>
        <taxon>Alphaproteobacteria</taxon>
        <taxon>Caulobacterales</taxon>
        <taxon>Caulobacteraceae</taxon>
        <taxon>Brevundimonas</taxon>
    </lineage>
</organism>
<evidence type="ECO:0000256" key="2">
    <source>
        <dbReference type="SAM" id="Phobius"/>
    </source>
</evidence>
<name>A0A7W9A408_9CAUL</name>
<dbReference type="Proteomes" id="UP000548978">
    <property type="component" value="Unassembled WGS sequence"/>
</dbReference>
<keyword evidence="5" id="KW-1185">Reference proteome</keyword>
<dbReference type="NCBIfam" id="TIGR02098">
    <property type="entry name" value="MJ0042_CXXC"/>
    <property type="match status" value="1"/>
</dbReference>
<accession>A0A7W9A408</accession>
<evidence type="ECO:0000313" key="5">
    <source>
        <dbReference type="Proteomes" id="UP000548978"/>
    </source>
</evidence>
<comment type="caution">
    <text evidence="4">The sequence shown here is derived from an EMBL/GenBank/DDBJ whole genome shotgun (WGS) entry which is preliminary data.</text>
</comment>
<gene>
    <name evidence="4" type="ORF">FHS65_001762</name>
</gene>
<evidence type="ECO:0000259" key="3">
    <source>
        <dbReference type="Pfam" id="PF13717"/>
    </source>
</evidence>
<keyword evidence="2" id="KW-0812">Transmembrane</keyword>
<reference evidence="4 5" key="1">
    <citation type="submission" date="2020-08" db="EMBL/GenBank/DDBJ databases">
        <title>Genomic Encyclopedia of Type Strains, Phase IV (KMG-IV): sequencing the most valuable type-strain genomes for metagenomic binning, comparative biology and taxonomic classification.</title>
        <authorList>
            <person name="Goeker M."/>
        </authorList>
    </citation>
    <scope>NUCLEOTIDE SEQUENCE [LARGE SCALE GENOMIC DNA]</scope>
    <source>
        <strain evidence="4 5">DSM 24448</strain>
    </source>
</reference>